<evidence type="ECO:0000256" key="1">
    <source>
        <dbReference type="SAM" id="Phobius"/>
    </source>
</evidence>
<protein>
    <submittedName>
        <fullName evidence="2">Uncharacterized protein</fullName>
    </submittedName>
</protein>
<keyword evidence="1" id="KW-0472">Membrane</keyword>
<dbReference type="EMBL" id="BARU01038668">
    <property type="protein sequence ID" value="GAH87069.1"/>
    <property type="molecule type" value="Genomic_DNA"/>
</dbReference>
<feature type="non-terminal residue" evidence="2">
    <location>
        <position position="1"/>
    </location>
</feature>
<accession>X1KA16</accession>
<name>X1KA16_9ZZZZ</name>
<keyword evidence="1" id="KW-1133">Transmembrane helix</keyword>
<organism evidence="2">
    <name type="scientific">marine sediment metagenome</name>
    <dbReference type="NCBI Taxonomy" id="412755"/>
    <lineage>
        <taxon>unclassified sequences</taxon>
        <taxon>metagenomes</taxon>
        <taxon>ecological metagenomes</taxon>
    </lineage>
</organism>
<gene>
    <name evidence="2" type="ORF">S03H2_60053</name>
</gene>
<feature type="transmembrane region" description="Helical" evidence="1">
    <location>
        <begin position="116"/>
        <end position="133"/>
    </location>
</feature>
<proteinExistence type="predicted"/>
<dbReference type="AlphaFoldDB" id="X1KA16"/>
<comment type="caution">
    <text evidence="2">The sequence shown here is derived from an EMBL/GenBank/DDBJ whole genome shotgun (WGS) entry which is preliminary data.</text>
</comment>
<sequence>ITVYSPEYIGGVKDQAIVSSKTTASSGTTAVTVPLTYNNITYYAVVYQDNDFISSQWVDLTESGSNYFGTFGLILAGLMLMVFVLIGASQGELAIVWIIFGIIIISLMKFVDLDYYAIISLICGLLIVLYKLVSRRNK</sequence>
<keyword evidence="1" id="KW-0812">Transmembrane</keyword>
<feature type="transmembrane region" description="Helical" evidence="1">
    <location>
        <begin position="93"/>
        <end position="110"/>
    </location>
</feature>
<evidence type="ECO:0000313" key="2">
    <source>
        <dbReference type="EMBL" id="GAH87069.1"/>
    </source>
</evidence>
<feature type="transmembrane region" description="Helical" evidence="1">
    <location>
        <begin position="67"/>
        <end position="86"/>
    </location>
</feature>
<reference evidence="2" key="1">
    <citation type="journal article" date="2014" name="Front. Microbiol.">
        <title>High frequency of phylogenetically diverse reductive dehalogenase-homologous genes in deep subseafloor sedimentary metagenomes.</title>
        <authorList>
            <person name="Kawai M."/>
            <person name="Futagami T."/>
            <person name="Toyoda A."/>
            <person name="Takaki Y."/>
            <person name="Nishi S."/>
            <person name="Hori S."/>
            <person name="Arai W."/>
            <person name="Tsubouchi T."/>
            <person name="Morono Y."/>
            <person name="Uchiyama I."/>
            <person name="Ito T."/>
            <person name="Fujiyama A."/>
            <person name="Inagaki F."/>
            <person name="Takami H."/>
        </authorList>
    </citation>
    <scope>NUCLEOTIDE SEQUENCE</scope>
    <source>
        <strain evidence="2">Expedition CK06-06</strain>
    </source>
</reference>